<comment type="caution">
    <text evidence="3">The sequence shown here is derived from an EMBL/GenBank/DDBJ whole genome shotgun (WGS) entry which is preliminary data.</text>
</comment>
<dbReference type="Gene3D" id="3.40.630.30">
    <property type="match status" value="1"/>
</dbReference>
<dbReference type="InterPro" id="IPR016181">
    <property type="entry name" value="Acyl_CoA_acyltransferase"/>
</dbReference>
<keyword evidence="1" id="KW-0046">Antibiotic resistance</keyword>
<organism evidence="3 4">
    <name type="scientific">Haloferax prahovense (strain DSM 18310 / JCM 13924 / TL6)</name>
    <dbReference type="NCBI Taxonomy" id="1227461"/>
    <lineage>
        <taxon>Archaea</taxon>
        <taxon>Methanobacteriati</taxon>
        <taxon>Methanobacteriota</taxon>
        <taxon>Stenosarchaea group</taxon>
        <taxon>Halobacteria</taxon>
        <taxon>Halobacteriales</taxon>
        <taxon>Haloferacaceae</taxon>
        <taxon>Haloferax</taxon>
    </lineage>
</organism>
<dbReference type="SUPFAM" id="SSF55729">
    <property type="entry name" value="Acyl-CoA N-acyltransferases (Nat)"/>
    <property type="match status" value="1"/>
</dbReference>
<reference evidence="3 4" key="1">
    <citation type="journal article" date="2014" name="PLoS Genet.">
        <title>Phylogenetically driven sequencing of extremely halophilic archaea reveals strategies for static and dynamic osmo-response.</title>
        <authorList>
            <person name="Becker E.A."/>
            <person name="Seitzer P.M."/>
            <person name="Tritt A."/>
            <person name="Larsen D."/>
            <person name="Krusor M."/>
            <person name="Yao A.I."/>
            <person name="Wu D."/>
            <person name="Madern D."/>
            <person name="Eisen J.A."/>
            <person name="Darling A.E."/>
            <person name="Facciotti M.T."/>
        </authorList>
    </citation>
    <scope>NUCLEOTIDE SEQUENCE [LARGE SCALE GENOMIC DNA]</scope>
    <source>
        <strain evidence="4">DSM 18310 / JCM 13924 / TL6</strain>
    </source>
</reference>
<dbReference type="Pfam" id="PF13523">
    <property type="entry name" value="Acetyltransf_8"/>
    <property type="match status" value="1"/>
</dbReference>
<dbReference type="SMART" id="SM01006">
    <property type="entry name" value="AlcB"/>
    <property type="match status" value="1"/>
</dbReference>
<dbReference type="PANTHER" id="PTHR31438:SF1">
    <property type="entry name" value="LYSINE N-ACYLTRANSFERASE C17G9.06C-RELATED"/>
    <property type="match status" value="1"/>
</dbReference>
<dbReference type="AlphaFoldDB" id="M0FWP5"/>
<evidence type="ECO:0000259" key="2">
    <source>
        <dbReference type="PROSITE" id="PS51186"/>
    </source>
</evidence>
<protein>
    <submittedName>
        <fullName evidence="3">Iron transport protein B</fullName>
    </submittedName>
</protein>
<dbReference type="PATRIC" id="fig|1227461.3.peg.3720"/>
<keyword evidence="4" id="KW-1185">Reference proteome</keyword>
<gene>
    <name evidence="3" type="ORF">C457_18918</name>
</gene>
<dbReference type="InterPro" id="IPR000182">
    <property type="entry name" value="GNAT_dom"/>
</dbReference>
<dbReference type="PROSITE" id="PS51186">
    <property type="entry name" value="GNAT"/>
    <property type="match status" value="1"/>
</dbReference>
<dbReference type="InterPro" id="IPR019432">
    <property type="entry name" value="Acyltransferase_MbtK/IucB-like"/>
</dbReference>
<evidence type="ECO:0000313" key="3">
    <source>
        <dbReference type="EMBL" id="ELZ63713.1"/>
    </source>
</evidence>
<sequence length="233" mass="25979">MTGSNADSATATVAARAGAGREYAYRVRNERIDRTVAFAEVDPTLDFDRLRAWFGSDHVKPYWQLDLPEAAFRAKLDSKLGDDHLTPYVGLLDHTPMSYWEAYRAADDVVGERYDAEPEDRGVHLLIGPPEYLGHGYAVPLLRAITAFQFRATDAGRVVSEPDVRNEIAIRVFERCGYEPQGRIDLPDKEALLMHCERERCFDAVAEPADANTDGDTDRCVDVAADAETEVGR</sequence>
<dbReference type="GO" id="GO:0016410">
    <property type="term" value="F:N-acyltransferase activity"/>
    <property type="evidence" value="ECO:0007669"/>
    <property type="project" value="TreeGrafter"/>
</dbReference>
<dbReference type="EMBL" id="AOLG01000057">
    <property type="protein sequence ID" value="ELZ63713.1"/>
    <property type="molecule type" value="Genomic_DNA"/>
</dbReference>
<accession>M0FWP5</accession>
<proteinExistence type="predicted"/>
<evidence type="ECO:0000256" key="1">
    <source>
        <dbReference type="ARBA" id="ARBA00023251"/>
    </source>
</evidence>
<dbReference type="GO" id="GO:0046677">
    <property type="term" value="P:response to antibiotic"/>
    <property type="evidence" value="ECO:0007669"/>
    <property type="project" value="UniProtKB-KW"/>
</dbReference>
<name>M0FWP5_HALPT</name>
<dbReference type="RefSeq" id="WP_008097022.1">
    <property type="nucleotide sequence ID" value="NZ_AOLG01000057.1"/>
</dbReference>
<dbReference type="Proteomes" id="UP000011559">
    <property type="component" value="Unassembled WGS sequence"/>
</dbReference>
<feature type="domain" description="N-acetyltransferase" evidence="2">
    <location>
        <begin position="36"/>
        <end position="199"/>
    </location>
</feature>
<evidence type="ECO:0000313" key="4">
    <source>
        <dbReference type="Proteomes" id="UP000011559"/>
    </source>
</evidence>
<dbReference type="OrthoDB" id="258358at2157"/>
<dbReference type="PANTHER" id="PTHR31438">
    <property type="entry name" value="LYSINE N-ACYLTRANSFERASE C17G9.06C-RELATED"/>
    <property type="match status" value="1"/>
</dbReference>
<dbReference type="GO" id="GO:0019290">
    <property type="term" value="P:siderophore biosynthetic process"/>
    <property type="evidence" value="ECO:0007669"/>
    <property type="project" value="InterPro"/>
</dbReference>